<gene>
    <name evidence="2" type="ORF">DY245_02100</name>
</gene>
<organism evidence="2 3">
    <name type="scientific">Streptomyces inhibens</name>
    <dbReference type="NCBI Taxonomy" id="2293571"/>
    <lineage>
        <taxon>Bacteria</taxon>
        <taxon>Bacillati</taxon>
        <taxon>Actinomycetota</taxon>
        <taxon>Actinomycetes</taxon>
        <taxon>Kitasatosporales</taxon>
        <taxon>Streptomycetaceae</taxon>
        <taxon>Streptomyces</taxon>
    </lineage>
</organism>
<dbReference type="RefSeq" id="WP_128502830.1">
    <property type="nucleotide sequence ID" value="NZ_QUAC01000014.1"/>
</dbReference>
<dbReference type="Proteomes" id="UP000262477">
    <property type="component" value="Unassembled WGS sequence"/>
</dbReference>
<dbReference type="EMBL" id="QUAC01000014">
    <property type="protein sequence ID" value="REK91860.1"/>
    <property type="molecule type" value="Genomic_DNA"/>
</dbReference>
<keyword evidence="3" id="KW-1185">Reference proteome</keyword>
<feature type="chain" id="PRO_5017035473" description="Fasciclin domain-containing protein" evidence="1">
    <location>
        <begin position="25"/>
        <end position="77"/>
    </location>
</feature>
<keyword evidence="1" id="KW-0732">Signal</keyword>
<accession>A0A371QAX5</accession>
<sequence>MTKTHRLVAAVILAAGATAVTAPAANASQNDRPLLFSVDNELAKLNDLGPNGKVARAATSLDPVLGLLAPVTSVLPH</sequence>
<evidence type="ECO:0000256" key="1">
    <source>
        <dbReference type="SAM" id="SignalP"/>
    </source>
</evidence>
<dbReference type="AlphaFoldDB" id="A0A371QAX5"/>
<evidence type="ECO:0000313" key="3">
    <source>
        <dbReference type="Proteomes" id="UP000262477"/>
    </source>
</evidence>
<name>A0A371QAX5_STRIH</name>
<reference evidence="2 3" key="1">
    <citation type="submission" date="2018-08" db="EMBL/GenBank/DDBJ databases">
        <title>Streptomyces NEAU-D10 sp. nov., a novel Actinomycete isolated from soil.</title>
        <authorList>
            <person name="Jin L."/>
        </authorList>
    </citation>
    <scope>NUCLEOTIDE SEQUENCE [LARGE SCALE GENOMIC DNA]</scope>
    <source>
        <strain evidence="2 3">NEAU-D10</strain>
    </source>
</reference>
<dbReference type="OrthoDB" id="4336238at2"/>
<feature type="signal peptide" evidence="1">
    <location>
        <begin position="1"/>
        <end position="24"/>
    </location>
</feature>
<evidence type="ECO:0008006" key="4">
    <source>
        <dbReference type="Google" id="ProtNLM"/>
    </source>
</evidence>
<comment type="caution">
    <text evidence="2">The sequence shown here is derived from an EMBL/GenBank/DDBJ whole genome shotgun (WGS) entry which is preliminary data.</text>
</comment>
<proteinExistence type="predicted"/>
<protein>
    <recommendedName>
        <fullName evidence="4">Fasciclin domain-containing protein</fullName>
    </recommendedName>
</protein>
<evidence type="ECO:0000313" key="2">
    <source>
        <dbReference type="EMBL" id="REK91860.1"/>
    </source>
</evidence>